<accession>X7EJ73</accession>
<dbReference type="eggNOG" id="COG5281">
    <property type="taxonomic scope" value="Bacteria"/>
</dbReference>
<evidence type="ECO:0000313" key="1">
    <source>
        <dbReference type="EMBL" id="ETX16169.1"/>
    </source>
</evidence>
<dbReference type="Proteomes" id="UP000022447">
    <property type="component" value="Unassembled WGS sequence"/>
</dbReference>
<evidence type="ECO:0000313" key="2">
    <source>
        <dbReference type="Proteomes" id="UP000022447"/>
    </source>
</evidence>
<keyword evidence="2" id="KW-1185">Reference proteome</keyword>
<protein>
    <submittedName>
        <fullName evidence="1">Tail protein</fullName>
    </submittedName>
</protein>
<dbReference type="EMBL" id="JALZ01000002">
    <property type="protein sequence ID" value="ETX16169.1"/>
    <property type="molecule type" value="Genomic_DNA"/>
</dbReference>
<dbReference type="PATRIC" id="fig|1449350.3.peg.727"/>
<organism evidence="1 2">
    <name type="scientific">Roseivivax halodurans JCM 10272</name>
    <dbReference type="NCBI Taxonomy" id="1449350"/>
    <lineage>
        <taxon>Bacteria</taxon>
        <taxon>Pseudomonadati</taxon>
        <taxon>Pseudomonadota</taxon>
        <taxon>Alphaproteobacteria</taxon>
        <taxon>Rhodobacterales</taxon>
        <taxon>Roseobacteraceae</taxon>
        <taxon>Roseivivax</taxon>
    </lineage>
</organism>
<dbReference type="STRING" id="1449350.OCH239_08400"/>
<comment type="caution">
    <text evidence="1">The sequence shown here is derived from an EMBL/GenBank/DDBJ whole genome shotgun (WGS) entry which is preliminary data.</text>
</comment>
<gene>
    <name evidence="1" type="ORF">OCH239_08400</name>
</gene>
<name>X7EJ73_9RHOB</name>
<reference evidence="1 2" key="1">
    <citation type="submission" date="2014-01" db="EMBL/GenBank/DDBJ databases">
        <title>Roseivivax halodurans JCM 10272 Genome Sequencing.</title>
        <authorList>
            <person name="Lai Q."/>
            <person name="Li G."/>
            <person name="Shao Z."/>
        </authorList>
    </citation>
    <scope>NUCLEOTIDE SEQUENCE [LARGE SCALE GENOMIC DNA]</scope>
    <source>
        <strain evidence="1 2">JCM 10272</strain>
    </source>
</reference>
<dbReference type="RefSeq" id="WP_037258760.1">
    <property type="nucleotide sequence ID" value="NZ_JALZ01000002.1"/>
</dbReference>
<dbReference type="OrthoDB" id="8448547at2"/>
<sequence length="242" mass="24768">MSDIERLEDEIDALEASFGGAAGMAAGFNREMERIRAGLDASSAGARRFEGTMGRGVRRAIDGVVLDGVKLSDALHSVAQSMIDASWRAAVKPVADQVGGFISRSVGAVFGGVGAFASGGAFAQGRVQPFANGGVISGGVAREGAFTRGRVMPFATGGIVTQPTTFPMRGGTGLMGEAGPEAIMPLTRTPDGKLGVRAEGGSAPTLNVTINVSTPDVQGFRRSQSQIAAQMGRALARGGRNR</sequence>
<dbReference type="AlphaFoldDB" id="X7EJ73"/>
<proteinExistence type="predicted"/>